<feature type="domain" description="Fimbrial-type adhesion" evidence="2">
    <location>
        <begin position="31"/>
        <end position="179"/>
    </location>
</feature>
<dbReference type="PANTHER" id="PTHR33420:SF9">
    <property type="entry name" value="MINOR FIMBRIAL SUBUNIT"/>
    <property type="match status" value="1"/>
</dbReference>
<dbReference type="InterPro" id="IPR036937">
    <property type="entry name" value="Adhesion_dom_fimbrial_sf"/>
</dbReference>
<protein>
    <submittedName>
        <fullName evidence="3">Putative exported fimbrial protein</fullName>
    </submittedName>
</protein>
<dbReference type="PANTHER" id="PTHR33420">
    <property type="entry name" value="FIMBRIAL SUBUNIT ELFA-RELATED"/>
    <property type="match status" value="1"/>
</dbReference>
<dbReference type="GO" id="GO:0009289">
    <property type="term" value="C:pilus"/>
    <property type="evidence" value="ECO:0007669"/>
    <property type="project" value="InterPro"/>
</dbReference>
<dbReference type="InterPro" id="IPR008966">
    <property type="entry name" value="Adhesion_dom_sf"/>
</dbReference>
<accession>F2Q830</accession>
<evidence type="ECO:0000259" key="2">
    <source>
        <dbReference type="Pfam" id="PF00419"/>
    </source>
</evidence>
<dbReference type="EMBL" id="FN298493">
    <property type="protein sequence ID" value="CAX67758.1"/>
    <property type="molecule type" value="Genomic_DNA"/>
</dbReference>
<gene>
    <name evidence="3" type="ORF">Y69_0064</name>
</gene>
<evidence type="ECO:0000313" key="3">
    <source>
        <dbReference type="EMBL" id="CAX67758.1"/>
    </source>
</evidence>
<name>F2Q830_YEREN</name>
<sequence>MQQLSNKVRCGMVMMGLLLNGPVLAADNMRLHGALVSAACVIAPGDENVQLDFSVVADKYLYLNGRIAGQKFQLHLTDCDINAGNSVKVAFSGVENTQLPGLLALSEGSEASGIAIGLETTAGKAIPLNNNQGIVQELSNGNNVITLQAYVQAEPEAMSNHTIGRGAFSATVNFDMEYD</sequence>
<feature type="signal peptide" evidence="1">
    <location>
        <begin position="1"/>
        <end position="25"/>
    </location>
</feature>
<dbReference type="InterPro" id="IPR050263">
    <property type="entry name" value="Bact_Fimbrial_Adh_Pro"/>
</dbReference>
<dbReference type="Pfam" id="PF00419">
    <property type="entry name" value="Fimbrial"/>
    <property type="match status" value="1"/>
</dbReference>
<dbReference type="AlphaFoldDB" id="F2Q830"/>
<feature type="chain" id="PRO_5003284210" evidence="1">
    <location>
        <begin position="26"/>
        <end position="179"/>
    </location>
</feature>
<keyword evidence="1" id="KW-0732">Signal</keyword>
<dbReference type="GO" id="GO:0043709">
    <property type="term" value="P:cell adhesion involved in single-species biofilm formation"/>
    <property type="evidence" value="ECO:0007669"/>
    <property type="project" value="TreeGrafter"/>
</dbReference>
<dbReference type="Gene3D" id="2.60.40.1090">
    <property type="entry name" value="Fimbrial-type adhesion domain"/>
    <property type="match status" value="1"/>
</dbReference>
<dbReference type="InterPro" id="IPR000259">
    <property type="entry name" value="Adhesion_dom_fimbrial"/>
</dbReference>
<evidence type="ECO:0000256" key="1">
    <source>
        <dbReference type="SAM" id="SignalP"/>
    </source>
</evidence>
<reference evidence="3" key="1">
    <citation type="submission" date="2009-04" db="EMBL/GenBank/DDBJ databases">
        <title>Novel enterobacterial integrative and conjugative elements (ICEs), including a mobilisable relateive of SPI-7.</title>
        <authorList>
            <person name="Seth-Smith H.M."/>
        </authorList>
    </citation>
    <scope>NUCLEOTIDE SEQUENCE</scope>
    <source>
        <strain evidence="3">Y69</strain>
    </source>
</reference>
<organism evidence="3">
    <name type="scientific">Yersinia enterocolitica</name>
    <dbReference type="NCBI Taxonomy" id="630"/>
    <lineage>
        <taxon>Bacteria</taxon>
        <taxon>Pseudomonadati</taxon>
        <taxon>Pseudomonadota</taxon>
        <taxon>Gammaproteobacteria</taxon>
        <taxon>Enterobacterales</taxon>
        <taxon>Yersiniaceae</taxon>
        <taxon>Yersinia</taxon>
    </lineage>
</organism>
<dbReference type="SUPFAM" id="SSF49401">
    <property type="entry name" value="Bacterial adhesins"/>
    <property type="match status" value="1"/>
</dbReference>
<proteinExistence type="predicted"/>